<dbReference type="GO" id="GO:0005737">
    <property type="term" value="C:cytoplasm"/>
    <property type="evidence" value="ECO:0007669"/>
    <property type="project" value="UniProtKB-SubCell"/>
</dbReference>
<dbReference type="Pfam" id="PF00075">
    <property type="entry name" value="RNase_H"/>
    <property type="match status" value="1"/>
</dbReference>
<dbReference type="GO" id="GO:0000287">
    <property type="term" value="F:magnesium ion binding"/>
    <property type="evidence" value="ECO:0007669"/>
    <property type="project" value="UniProtKB-UniRule"/>
</dbReference>
<feature type="binding site" evidence="10">
    <location>
        <position position="11"/>
    </location>
    <ligand>
        <name>Mg(2+)</name>
        <dbReference type="ChEBI" id="CHEBI:18420"/>
        <label>1</label>
    </ligand>
</feature>
<dbReference type="GO" id="GO:0043137">
    <property type="term" value="P:DNA replication, removal of RNA primer"/>
    <property type="evidence" value="ECO:0007669"/>
    <property type="project" value="TreeGrafter"/>
</dbReference>
<dbReference type="InterPro" id="IPR036397">
    <property type="entry name" value="RNaseH_sf"/>
</dbReference>
<feature type="binding site" evidence="10">
    <location>
        <position position="58"/>
    </location>
    <ligand>
        <name>Mg(2+)</name>
        <dbReference type="ChEBI" id="CHEBI:18420"/>
        <label>1</label>
    </ligand>
</feature>
<dbReference type="InterPro" id="IPR022892">
    <property type="entry name" value="RNaseHI"/>
</dbReference>
<keyword evidence="8 10" id="KW-0378">Hydrolase</keyword>
<evidence type="ECO:0000256" key="3">
    <source>
        <dbReference type="ARBA" id="ARBA00011245"/>
    </source>
</evidence>
<sequence>MIHNSIIVFTDGSSRGNPGPGGFGAIIIAPKNNEVGSENHEIREVGGREEHTTNNRMELQAAISALSIIPNSEFIIRVYTDSAYLLNGITRWIHGWQKNGWKTKEKKDVENRDLWESLVEKSRDREIHWEYVGGHVGVAGNVRCDVIAQTYADTTEVDAEKKLKLYNGPLSDYPIKNILDISHDAGKVKEKNTKRARSSAKAYSYVSLVGGVVKTHNTWAECEARVKGTSAKYKKVLSADEEQKLIAEWTQTQKR</sequence>
<dbReference type="EC" id="3.1.26.4" evidence="4 10"/>
<dbReference type="InterPro" id="IPR050092">
    <property type="entry name" value="RNase_H"/>
</dbReference>
<proteinExistence type="inferred from homology"/>
<evidence type="ECO:0000256" key="7">
    <source>
        <dbReference type="ARBA" id="ARBA00022759"/>
    </source>
</evidence>
<feature type="binding site" evidence="10">
    <location>
        <position position="145"/>
    </location>
    <ligand>
        <name>Mg(2+)</name>
        <dbReference type="ChEBI" id="CHEBI:18420"/>
        <label>2</label>
    </ligand>
</feature>
<evidence type="ECO:0000259" key="11">
    <source>
        <dbReference type="PROSITE" id="PS50879"/>
    </source>
</evidence>
<gene>
    <name evidence="10" type="primary">rnhA</name>
    <name evidence="12" type="ORF">A2849_03680</name>
</gene>
<reference evidence="12 13" key="1">
    <citation type="journal article" date="2016" name="Nat. Commun.">
        <title>Thousands of microbial genomes shed light on interconnected biogeochemical processes in an aquifer system.</title>
        <authorList>
            <person name="Anantharaman K."/>
            <person name="Brown C.T."/>
            <person name="Hug L.A."/>
            <person name="Sharon I."/>
            <person name="Castelle C.J."/>
            <person name="Probst A.J."/>
            <person name="Thomas B.C."/>
            <person name="Singh A."/>
            <person name="Wilkins M.J."/>
            <person name="Karaoz U."/>
            <person name="Brodie E.L."/>
            <person name="Williams K.H."/>
            <person name="Hubbard S.S."/>
            <person name="Banfield J.F."/>
        </authorList>
    </citation>
    <scope>NUCLEOTIDE SEQUENCE [LARGE SCALE GENOMIC DNA]</scope>
</reference>
<evidence type="ECO:0000256" key="9">
    <source>
        <dbReference type="ARBA" id="ARBA00022842"/>
    </source>
</evidence>
<comment type="subcellular location">
    <subcellularLocation>
        <location evidence="10">Cytoplasm</location>
    </subcellularLocation>
</comment>
<comment type="subunit">
    <text evidence="3 10">Monomer.</text>
</comment>
<dbReference type="PANTHER" id="PTHR10642:SF26">
    <property type="entry name" value="RIBONUCLEASE H1"/>
    <property type="match status" value="1"/>
</dbReference>
<feature type="domain" description="RNase H type-1" evidence="11">
    <location>
        <begin position="2"/>
        <end position="153"/>
    </location>
</feature>
<evidence type="ECO:0000256" key="5">
    <source>
        <dbReference type="ARBA" id="ARBA00022722"/>
    </source>
</evidence>
<dbReference type="GO" id="GO:0003676">
    <property type="term" value="F:nucleic acid binding"/>
    <property type="evidence" value="ECO:0007669"/>
    <property type="project" value="InterPro"/>
</dbReference>
<dbReference type="Proteomes" id="UP000178121">
    <property type="component" value="Unassembled WGS sequence"/>
</dbReference>
<dbReference type="NCBIfam" id="NF001236">
    <property type="entry name" value="PRK00203.1"/>
    <property type="match status" value="1"/>
</dbReference>
<comment type="cofactor">
    <cofactor evidence="10">
        <name>Mg(2+)</name>
        <dbReference type="ChEBI" id="CHEBI:18420"/>
    </cofactor>
    <text evidence="10">Binds 1 Mg(2+) ion per subunit. May bind a second metal ion at a regulatory site, or after substrate binding.</text>
</comment>
<keyword evidence="9 10" id="KW-0460">Magnesium</keyword>
<evidence type="ECO:0000313" key="12">
    <source>
        <dbReference type="EMBL" id="OHA21499.1"/>
    </source>
</evidence>
<evidence type="ECO:0000313" key="13">
    <source>
        <dbReference type="Proteomes" id="UP000178121"/>
    </source>
</evidence>
<accession>A0A1G2MEA0</accession>
<keyword evidence="7 10" id="KW-0255">Endonuclease</keyword>
<keyword evidence="6 10" id="KW-0479">Metal-binding</keyword>
<dbReference type="InterPro" id="IPR012337">
    <property type="entry name" value="RNaseH-like_sf"/>
</dbReference>
<dbReference type="InterPro" id="IPR002156">
    <property type="entry name" value="RNaseH_domain"/>
</dbReference>
<dbReference type="PANTHER" id="PTHR10642">
    <property type="entry name" value="RIBONUCLEASE H1"/>
    <property type="match status" value="1"/>
</dbReference>
<dbReference type="SUPFAM" id="SSF53098">
    <property type="entry name" value="Ribonuclease H-like"/>
    <property type="match status" value="1"/>
</dbReference>
<comment type="catalytic activity">
    <reaction evidence="1 10">
        <text>Endonucleolytic cleavage to 5'-phosphomonoester.</text>
        <dbReference type="EC" id="3.1.26.4"/>
    </reaction>
</comment>
<protein>
    <recommendedName>
        <fullName evidence="4 10">Ribonuclease H</fullName>
        <shortName evidence="10">RNase H</shortName>
        <ecNumber evidence="4 10">3.1.26.4</ecNumber>
    </recommendedName>
</protein>
<comment type="function">
    <text evidence="10">Endonuclease that specifically degrades the RNA of RNA-DNA hybrids.</text>
</comment>
<dbReference type="Gene3D" id="3.30.420.10">
    <property type="entry name" value="Ribonuclease H-like superfamily/Ribonuclease H"/>
    <property type="match status" value="1"/>
</dbReference>
<keyword evidence="5 10" id="KW-0540">Nuclease</keyword>
<name>A0A1G2MEA0_9BACT</name>
<keyword evidence="10" id="KW-0963">Cytoplasm</keyword>
<evidence type="ECO:0000256" key="4">
    <source>
        <dbReference type="ARBA" id="ARBA00012180"/>
    </source>
</evidence>
<dbReference type="EMBL" id="MHRI01000007">
    <property type="protein sequence ID" value="OHA21499.1"/>
    <property type="molecule type" value="Genomic_DNA"/>
</dbReference>
<dbReference type="GO" id="GO:0004523">
    <property type="term" value="F:RNA-DNA hybrid ribonuclease activity"/>
    <property type="evidence" value="ECO:0007669"/>
    <property type="project" value="UniProtKB-UniRule"/>
</dbReference>
<dbReference type="AlphaFoldDB" id="A0A1G2MEA0"/>
<dbReference type="HAMAP" id="MF_00042">
    <property type="entry name" value="RNase_H"/>
    <property type="match status" value="1"/>
</dbReference>
<evidence type="ECO:0000256" key="8">
    <source>
        <dbReference type="ARBA" id="ARBA00022801"/>
    </source>
</evidence>
<comment type="similarity">
    <text evidence="2 10">Belongs to the RNase H family.</text>
</comment>
<organism evidence="12 13">
    <name type="scientific">Candidatus Taylorbacteria bacterium RIFCSPHIGHO2_01_FULL_51_15</name>
    <dbReference type="NCBI Taxonomy" id="1802304"/>
    <lineage>
        <taxon>Bacteria</taxon>
        <taxon>Candidatus Tayloriibacteriota</taxon>
    </lineage>
</organism>
<comment type="caution">
    <text evidence="12">The sequence shown here is derived from an EMBL/GenBank/DDBJ whole genome shotgun (WGS) entry which is preliminary data.</text>
</comment>
<evidence type="ECO:0000256" key="2">
    <source>
        <dbReference type="ARBA" id="ARBA00005300"/>
    </source>
</evidence>
<evidence type="ECO:0000256" key="1">
    <source>
        <dbReference type="ARBA" id="ARBA00000077"/>
    </source>
</evidence>
<dbReference type="CDD" id="cd09278">
    <property type="entry name" value="RNase_HI_prokaryote_like"/>
    <property type="match status" value="1"/>
</dbReference>
<evidence type="ECO:0000256" key="10">
    <source>
        <dbReference type="HAMAP-Rule" id="MF_00042"/>
    </source>
</evidence>
<feature type="binding site" evidence="10">
    <location>
        <position position="11"/>
    </location>
    <ligand>
        <name>Mg(2+)</name>
        <dbReference type="ChEBI" id="CHEBI:18420"/>
        <label>2</label>
    </ligand>
</feature>
<evidence type="ECO:0000256" key="6">
    <source>
        <dbReference type="ARBA" id="ARBA00022723"/>
    </source>
</evidence>
<dbReference type="PROSITE" id="PS50879">
    <property type="entry name" value="RNASE_H_1"/>
    <property type="match status" value="1"/>
</dbReference>
<feature type="binding site" evidence="10">
    <location>
        <position position="81"/>
    </location>
    <ligand>
        <name>Mg(2+)</name>
        <dbReference type="ChEBI" id="CHEBI:18420"/>
        <label>1</label>
    </ligand>
</feature>